<proteinExistence type="predicted"/>
<sequence>MTFSFTATPEFDYMAYFARHIGVEVNGHELVVPGSLGKGHIRKFLFDADFKITMHSYLLNEDLVVNRTASGQGNELITIFFYSNEHPLGITYNNDPGIHFSQRDESAIQVTSNDLSSTIRFPADQQIHYVVVAIKPARLAQLLKITAPNSVIRAITGKGNSFLFFEEMNAETKLLLKNLSEVNFYEPLANFLMQIKVQELLYLLFRKLSARESTVHQAINSADAGRLLYIRNAILSDLSVPPVLPELARMAAMSETKLKQLFKQTFGETIYNYYQQARMEEAAFLLRQGRHSVAEVGYEMGFTNLSHFSRLFERHYGLNPKKYSLT</sequence>
<organism evidence="5 6">
    <name type="scientific">Mucilaginibacter pedocola</name>
    <dbReference type="NCBI Taxonomy" id="1792845"/>
    <lineage>
        <taxon>Bacteria</taxon>
        <taxon>Pseudomonadati</taxon>
        <taxon>Bacteroidota</taxon>
        <taxon>Sphingobacteriia</taxon>
        <taxon>Sphingobacteriales</taxon>
        <taxon>Sphingobacteriaceae</taxon>
        <taxon>Mucilaginibacter</taxon>
    </lineage>
</organism>
<accession>A0A1S9PKP0</accession>
<dbReference type="PANTHER" id="PTHR47893">
    <property type="entry name" value="REGULATORY PROTEIN PCHR"/>
    <property type="match status" value="1"/>
</dbReference>
<dbReference type="Proteomes" id="UP000189739">
    <property type="component" value="Unassembled WGS sequence"/>
</dbReference>
<dbReference type="InterPro" id="IPR053142">
    <property type="entry name" value="PchR_regulatory_protein"/>
</dbReference>
<evidence type="ECO:0000256" key="1">
    <source>
        <dbReference type="ARBA" id="ARBA00023015"/>
    </source>
</evidence>
<dbReference type="InterPro" id="IPR018062">
    <property type="entry name" value="HTH_AraC-typ_CS"/>
</dbReference>
<keyword evidence="6" id="KW-1185">Reference proteome</keyword>
<dbReference type="SMART" id="SM00342">
    <property type="entry name" value="HTH_ARAC"/>
    <property type="match status" value="1"/>
</dbReference>
<dbReference type="GO" id="GO:0003700">
    <property type="term" value="F:DNA-binding transcription factor activity"/>
    <property type="evidence" value="ECO:0007669"/>
    <property type="project" value="InterPro"/>
</dbReference>
<evidence type="ECO:0000313" key="5">
    <source>
        <dbReference type="EMBL" id="OOQ61505.1"/>
    </source>
</evidence>
<dbReference type="InterPro" id="IPR020449">
    <property type="entry name" value="Tscrpt_reg_AraC-type_HTH"/>
</dbReference>
<protein>
    <submittedName>
        <fullName evidence="5">AraC family transcriptional regulator</fullName>
    </submittedName>
</protein>
<gene>
    <name evidence="5" type="ORF">BC343_00025</name>
</gene>
<dbReference type="GO" id="GO:0043565">
    <property type="term" value="F:sequence-specific DNA binding"/>
    <property type="evidence" value="ECO:0007669"/>
    <property type="project" value="InterPro"/>
</dbReference>
<keyword evidence="3" id="KW-0804">Transcription</keyword>
<dbReference type="PRINTS" id="PR00032">
    <property type="entry name" value="HTHARAC"/>
</dbReference>
<feature type="domain" description="HTH araC/xylS-type" evidence="4">
    <location>
        <begin position="228"/>
        <end position="326"/>
    </location>
</feature>
<dbReference type="AlphaFoldDB" id="A0A1S9PKP0"/>
<keyword evidence="2" id="KW-0238">DNA-binding</keyword>
<dbReference type="PANTHER" id="PTHR47893:SF1">
    <property type="entry name" value="REGULATORY PROTEIN PCHR"/>
    <property type="match status" value="1"/>
</dbReference>
<evidence type="ECO:0000256" key="3">
    <source>
        <dbReference type="ARBA" id="ARBA00023163"/>
    </source>
</evidence>
<comment type="caution">
    <text evidence="5">The sequence shown here is derived from an EMBL/GenBank/DDBJ whole genome shotgun (WGS) entry which is preliminary data.</text>
</comment>
<name>A0A1S9PKP0_9SPHI</name>
<evidence type="ECO:0000259" key="4">
    <source>
        <dbReference type="PROSITE" id="PS01124"/>
    </source>
</evidence>
<dbReference type="SUPFAM" id="SSF46689">
    <property type="entry name" value="Homeodomain-like"/>
    <property type="match status" value="2"/>
</dbReference>
<evidence type="ECO:0000313" key="6">
    <source>
        <dbReference type="Proteomes" id="UP000189739"/>
    </source>
</evidence>
<keyword evidence="1" id="KW-0805">Transcription regulation</keyword>
<dbReference type="EMBL" id="MBTF01000001">
    <property type="protein sequence ID" value="OOQ61505.1"/>
    <property type="molecule type" value="Genomic_DNA"/>
</dbReference>
<dbReference type="PROSITE" id="PS00041">
    <property type="entry name" value="HTH_ARAC_FAMILY_1"/>
    <property type="match status" value="1"/>
</dbReference>
<dbReference type="Gene3D" id="1.10.10.60">
    <property type="entry name" value="Homeodomain-like"/>
    <property type="match status" value="1"/>
</dbReference>
<dbReference type="OrthoDB" id="1156172at2"/>
<evidence type="ECO:0000256" key="2">
    <source>
        <dbReference type="ARBA" id="ARBA00023125"/>
    </source>
</evidence>
<dbReference type="InterPro" id="IPR009057">
    <property type="entry name" value="Homeodomain-like_sf"/>
</dbReference>
<dbReference type="Pfam" id="PF12833">
    <property type="entry name" value="HTH_18"/>
    <property type="match status" value="1"/>
</dbReference>
<dbReference type="PROSITE" id="PS01124">
    <property type="entry name" value="HTH_ARAC_FAMILY_2"/>
    <property type="match status" value="1"/>
</dbReference>
<dbReference type="InterPro" id="IPR018060">
    <property type="entry name" value="HTH_AraC"/>
</dbReference>
<dbReference type="RefSeq" id="WP_078345673.1">
    <property type="nucleotide sequence ID" value="NZ_MBTF01000001.1"/>
</dbReference>
<dbReference type="STRING" id="1792845.BC343_00025"/>
<reference evidence="5 6" key="1">
    <citation type="submission" date="2016-07" db="EMBL/GenBank/DDBJ databases">
        <title>Genomic analysis of zinc-resistant bacterium Mucilaginibacter pedocola TBZ30.</title>
        <authorList>
            <person name="Huang J."/>
            <person name="Tang J."/>
        </authorList>
    </citation>
    <scope>NUCLEOTIDE SEQUENCE [LARGE SCALE GENOMIC DNA]</scope>
    <source>
        <strain evidence="5 6">TBZ30</strain>
    </source>
</reference>